<evidence type="ECO:0000313" key="2">
    <source>
        <dbReference type="Proteomes" id="UP001056120"/>
    </source>
</evidence>
<organism evidence="1 2">
    <name type="scientific">Smallanthus sonchifolius</name>
    <dbReference type="NCBI Taxonomy" id="185202"/>
    <lineage>
        <taxon>Eukaryota</taxon>
        <taxon>Viridiplantae</taxon>
        <taxon>Streptophyta</taxon>
        <taxon>Embryophyta</taxon>
        <taxon>Tracheophyta</taxon>
        <taxon>Spermatophyta</taxon>
        <taxon>Magnoliopsida</taxon>
        <taxon>eudicotyledons</taxon>
        <taxon>Gunneridae</taxon>
        <taxon>Pentapetalae</taxon>
        <taxon>asterids</taxon>
        <taxon>campanulids</taxon>
        <taxon>Asterales</taxon>
        <taxon>Asteraceae</taxon>
        <taxon>Asteroideae</taxon>
        <taxon>Heliantheae alliance</taxon>
        <taxon>Millerieae</taxon>
        <taxon>Smallanthus</taxon>
    </lineage>
</organism>
<sequence length="198" mass="22881">MVWETFSHYASNCVSLILEGRKDVVRKVTHETHEARWLRIGDESCRGRMVPMSTDLIDKVRNIYKKCLNCESDRPLMLALEMGLMDMVWGLIECAKQTDTNPHTGGKGDRCVQEFFWLYNEQKQTAFDIAIEKGHVELARLLLYNAHGWCLRSQWIRRREALLHLINHDPKFDGFIFGMLEENPKSTALQINGQGGTV</sequence>
<reference evidence="2" key="1">
    <citation type="journal article" date="2022" name="Mol. Ecol. Resour.">
        <title>The genomes of chicory, endive, great burdock and yacon provide insights into Asteraceae palaeo-polyploidization history and plant inulin production.</title>
        <authorList>
            <person name="Fan W."/>
            <person name="Wang S."/>
            <person name="Wang H."/>
            <person name="Wang A."/>
            <person name="Jiang F."/>
            <person name="Liu H."/>
            <person name="Zhao H."/>
            <person name="Xu D."/>
            <person name="Zhang Y."/>
        </authorList>
    </citation>
    <scope>NUCLEOTIDE SEQUENCE [LARGE SCALE GENOMIC DNA]</scope>
    <source>
        <strain evidence="2">cv. Yunnan</strain>
    </source>
</reference>
<proteinExistence type="predicted"/>
<protein>
    <submittedName>
        <fullName evidence="1">Uncharacterized protein</fullName>
    </submittedName>
</protein>
<name>A0ACB9DFS6_9ASTR</name>
<dbReference type="EMBL" id="CM042036">
    <property type="protein sequence ID" value="KAI3745121.1"/>
    <property type="molecule type" value="Genomic_DNA"/>
</dbReference>
<keyword evidence="2" id="KW-1185">Reference proteome</keyword>
<reference evidence="1 2" key="2">
    <citation type="journal article" date="2022" name="Mol. Ecol. Resour.">
        <title>The genomes of chicory, endive, great burdock and yacon provide insights into Asteraceae paleo-polyploidization history and plant inulin production.</title>
        <authorList>
            <person name="Fan W."/>
            <person name="Wang S."/>
            <person name="Wang H."/>
            <person name="Wang A."/>
            <person name="Jiang F."/>
            <person name="Liu H."/>
            <person name="Zhao H."/>
            <person name="Xu D."/>
            <person name="Zhang Y."/>
        </authorList>
    </citation>
    <scope>NUCLEOTIDE SEQUENCE [LARGE SCALE GENOMIC DNA]</scope>
    <source>
        <strain evidence="2">cv. Yunnan</strain>
        <tissue evidence="1">Leaves</tissue>
    </source>
</reference>
<gene>
    <name evidence="1" type="ORF">L1987_58223</name>
</gene>
<dbReference type="Proteomes" id="UP001056120">
    <property type="component" value="Linkage Group LG19"/>
</dbReference>
<comment type="caution">
    <text evidence="1">The sequence shown here is derived from an EMBL/GenBank/DDBJ whole genome shotgun (WGS) entry which is preliminary data.</text>
</comment>
<accession>A0ACB9DFS6</accession>
<evidence type="ECO:0000313" key="1">
    <source>
        <dbReference type="EMBL" id="KAI3745121.1"/>
    </source>
</evidence>